<dbReference type="InterPro" id="IPR043502">
    <property type="entry name" value="DNA/RNA_pol_sf"/>
</dbReference>
<dbReference type="InterPro" id="IPR012337">
    <property type="entry name" value="RNaseH-like_sf"/>
</dbReference>
<dbReference type="InterPro" id="IPR001584">
    <property type="entry name" value="Integrase_cat-core"/>
</dbReference>
<dbReference type="InterPro" id="IPR036397">
    <property type="entry name" value="RNaseH_sf"/>
</dbReference>
<organism evidence="3 4">
    <name type="scientific">Branchiostoma floridae</name>
    <name type="common">Florida lancelet</name>
    <name type="synonym">Amphioxus</name>
    <dbReference type="NCBI Taxonomy" id="7739"/>
    <lineage>
        <taxon>Eukaryota</taxon>
        <taxon>Metazoa</taxon>
        <taxon>Chordata</taxon>
        <taxon>Cephalochordata</taxon>
        <taxon>Leptocardii</taxon>
        <taxon>Amphioxiformes</taxon>
        <taxon>Branchiostomatidae</taxon>
        <taxon>Branchiostoma</taxon>
    </lineage>
</organism>
<dbReference type="SUPFAM" id="SSF53098">
    <property type="entry name" value="Ribonuclease H-like"/>
    <property type="match status" value="1"/>
</dbReference>
<reference evidence="3" key="1">
    <citation type="journal article" date="2020" name="Nat. Ecol. Evol.">
        <title>Deeply conserved synteny resolves early events in vertebrate evolution.</title>
        <authorList>
            <person name="Simakov O."/>
            <person name="Marletaz F."/>
            <person name="Yue J.X."/>
            <person name="O'Connell B."/>
            <person name="Jenkins J."/>
            <person name="Brandt A."/>
            <person name="Calef R."/>
            <person name="Tung C.H."/>
            <person name="Huang T.K."/>
            <person name="Schmutz J."/>
            <person name="Satoh N."/>
            <person name="Yu J.K."/>
            <person name="Putnam N.H."/>
            <person name="Green R.E."/>
            <person name="Rokhsar D.S."/>
        </authorList>
    </citation>
    <scope>NUCLEOTIDE SEQUENCE [LARGE SCALE GENOMIC DNA]</scope>
    <source>
        <strain evidence="3">S238N-H82</strain>
    </source>
</reference>
<dbReference type="Pfam" id="PF07727">
    <property type="entry name" value="RVT_2"/>
    <property type="match status" value="1"/>
</dbReference>
<dbReference type="InterPro" id="IPR050951">
    <property type="entry name" value="Retrovirus_Pol_polyprotein"/>
</dbReference>
<dbReference type="GO" id="GO:0015074">
    <property type="term" value="P:DNA integration"/>
    <property type="evidence" value="ECO:0007669"/>
    <property type="project" value="InterPro"/>
</dbReference>
<dbReference type="GO" id="GO:0003676">
    <property type="term" value="F:nucleic acid binding"/>
    <property type="evidence" value="ECO:0007669"/>
    <property type="project" value="InterPro"/>
</dbReference>
<evidence type="ECO:0000313" key="4">
    <source>
        <dbReference type="RefSeq" id="XP_035671251.1"/>
    </source>
</evidence>
<evidence type="ECO:0000256" key="1">
    <source>
        <dbReference type="SAM" id="MobiDB-lite"/>
    </source>
</evidence>
<feature type="compositionally biased region" description="Polar residues" evidence="1">
    <location>
        <begin position="835"/>
        <end position="850"/>
    </location>
</feature>
<name>A0A9J7ML53_BRAFL</name>
<dbReference type="KEGG" id="bfo:118412477"/>
<feature type="region of interest" description="Disordered" evidence="1">
    <location>
        <begin position="821"/>
        <end position="906"/>
    </location>
</feature>
<dbReference type="InterPro" id="IPR013103">
    <property type="entry name" value="RVT_2"/>
</dbReference>
<proteinExistence type="predicted"/>
<dbReference type="Gene3D" id="3.30.420.10">
    <property type="entry name" value="Ribonuclease H-like superfamily/Ribonuclease H"/>
    <property type="match status" value="1"/>
</dbReference>
<dbReference type="PANTHER" id="PTHR37984">
    <property type="entry name" value="PROTEIN CBG26694"/>
    <property type="match status" value="1"/>
</dbReference>
<feature type="region of interest" description="Disordered" evidence="1">
    <location>
        <begin position="229"/>
        <end position="277"/>
    </location>
</feature>
<dbReference type="Pfam" id="PF00665">
    <property type="entry name" value="rve"/>
    <property type="match status" value="1"/>
</dbReference>
<dbReference type="CDD" id="cd09272">
    <property type="entry name" value="RNase_HI_RT_Ty1"/>
    <property type="match status" value="1"/>
</dbReference>
<dbReference type="SUPFAM" id="SSF56672">
    <property type="entry name" value="DNA/RNA polymerases"/>
    <property type="match status" value="1"/>
</dbReference>
<keyword evidence="3" id="KW-1185">Reference proteome</keyword>
<dbReference type="RefSeq" id="XP_035671251.1">
    <property type="nucleotide sequence ID" value="XM_035815358.1"/>
</dbReference>
<feature type="compositionally biased region" description="Basic and acidic residues" evidence="1">
    <location>
        <begin position="853"/>
        <end position="862"/>
    </location>
</feature>
<dbReference type="OrthoDB" id="6079421at2759"/>
<accession>A0A9J7ML53</accession>
<sequence length="1405" mass="157293">MATCERTRLPLFDLTLKTYEQYRFEIQCWNQVTKIPKKQRGIEILLSLPEGPKDEFGTREFLSSRLAMEDLTAEDGYDKVLAKLDEHLRRDDMGRLWESFVNFDKFQRTKDMSVSEYISRFDILYHQLNKTGDVTLPASVLGLLLIRRANLTPDESKLVLTGLDYTKEDTTLFVQAKASLRKFSDSLVAPCTLASSSDMGAFSMPRVKQEIVNVADRVPDREVYQTARGGFTKWSRKPNKNKSVGRGQSVQNGGAHATRDSRSGGQRSARRDSGFNPKSRNGDYLRCYDCGSIKHLLDSCPHAQVQKANLTENDAEFAEDPQFAVLFTGASKCLMSELSTEASLCAVLDSACSSTVCGLSWLKKYLSALGEKDLKHVQQEASSNVFKFGGGEKLVSLGKYRIPAKLANNDVLIVTDVVDSDIPLLMSLDAMKKADIVLHTREDRATIFGKNVNLNLTTSGHYCVSLVRDPNIEVSEVLQVDLGEDVSQTKTKLLHLHRQFAHPNAEKLTQLLKGANSWRSHYAAILQEICESCDVCKRFKRGLARPVAALPKSTRFNQVVAMDLKKWRSQYLLYFVDEFSRLTVAKRIARKHPKEVVDAFMGLWMACGYGIPEQIMVDNGGEFTAEEILEFSSRLNIKVNTTAGHSPFSNGVCERNHAVMDVMLEKLVYENPKTPIDQLIAWACTAKNAMCMFAGYSPYQIVFGRNPVLPGFETHPPSTNDIEGDILLKHLTALAAARRAFTEAESSERVRRALRHKIRIAERHYAPNDHVYYKRDDSSEWFGPAKVVVQDGKIVFLRHGAYVIRVHVNRVVLSGQEYEKQTPTAVGTSPPAVNDPTTDDNGQERQNWTFPKTVDDVGDHRGFHGAGQTYDPDERRAGEQGGAESWKRDEHGRLYSVPTGDSESPDVLCVSTGNVVLHTKRVDINVQRARNEELQKLKDFETFEVVDDAGQERISTRWVDTIKEDGSRKSRLVARGFEEHDHIQSDSPTISKSVLRVFIVLCHMYGWTVKTMDIKSAFLQGETLSREVLVQPPRGYEMVGKLWKLRKCLYGLNDAARAFYMSVKHTLLQLGCQTSDLEPAMFLYQVNGTLRGFILTHVDDFLYGGDDLFEDKIIKPLSAKYHTSRLESGTFRYVGINIVQGTDKVVLHQNDYLQGLSDDDLPTPTRESDRDLNSVEYSLFRSLVGKLNWLSNGTRPEMSFKTIDLSTKFAHATTAHLRDAVKTVKKLQVSEGHLVYPRLHGFQDVGLTVFADASLANLQNSGSCGGHLIFMSDSYGKCALVAWHSGRIKRVCRSTLAAETLAMANALEEAVYLREILQTSTATNVPITAISDNKSLVQAVASTSLVLEKRLRIEVSTIKELVELSNVTLKWVPGSHQLADVLTKKGVTADSLLTVITTGNMIKLP</sequence>
<gene>
    <name evidence="4" type="primary">LOC118412477</name>
</gene>
<evidence type="ECO:0000313" key="3">
    <source>
        <dbReference type="Proteomes" id="UP000001554"/>
    </source>
</evidence>
<dbReference type="PROSITE" id="PS50994">
    <property type="entry name" value="INTEGRASE"/>
    <property type="match status" value="1"/>
</dbReference>
<dbReference type="Proteomes" id="UP000001554">
    <property type="component" value="Chromosome 3"/>
</dbReference>
<feature type="domain" description="Integrase catalytic" evidence="2">
    <location>
        <begin position="547"/>
        <end position="706"/>
    </location>
</feature>
<dbReference type="GeneID" id="118412477"/>
<evidence type="ECO:0000259" key="2">
    <source>
        <dbReference type="PROSITE" id="PS50994"/>
    </source>
</evidence>
<protein>
    <submittedName>
        <fullName evidence="4">Uncharacterized protein LOC118412477</fullName>
    </submittedName>
</protein>
<dbReference type="OMA" id="HYASECE"/>
<dbReference type="PANTHER" id="PTHR37984:SF5">
    <property type="entry name" value="PROTEIN NYNRIN-LIKE"/>
    <property type="match status" value="1"/>
</dbReference>
<reference evidence="4" key="2">
    <citation type="submission" date="2025-08" db="UniProtKB">
        <authorList>
            <consortium name="RefSeq"/>
        </authorList>
    </citation>
    <scope>IDENTIFICATION</scope>
    <source>
        <strain evidence="4">S238N-H82</strain>
        <tissue evidence="4">Testes</tissue>
    </source>
</reference>